<keyword evidence="2" id="KW-1185">Reference proteome</keyword>
<gene>
    <name evidence="1" type="ORF">ACFQ45_10130</name>
</gene>
<dbReference type="RefSeq" id="WP_377367268.1">
    <property type="nucleotide sequence ID" value="NZ_JBHTMN010000011.1"/>
</dbReference>
<reference evidence="2" key="1">
    <citation type="journal article" date="2019" name="Int. J. Syst. Evol. Microbiol.">
        <title>The Global Catalogue of Microorganisms (GCM) 10K type strain sequencing project: providing services to taxonomists for standard genome sequencing and annotation.</title>
        <authorList>
            <consortium name="The Broad Institute Genomics Platform"/>
            <consortium name="The Broad Institute Genome Sequencing Center for Infectious Disease"/>
            <person name="Wu L."/>
            <person name="Ma J."/>
        </authorList>
    </citation>
    <scope>NUCLEOTIDE SEQUENCE [LARGE SCALE GENOMIC DNA]</scope>
    <source>
        <strain evidence="2">JCM 30774</strain>
    </source>
</reference>
<dbReference type="Proteomes" id="UP001597059">
    <property type="component" value="Unassembled WGS sequence"/>
</dbReference>
<accession>A0ABW4B1A3</accession>
<protein>
    <submittedName>
        <fullName evidence="1">Uncharacterized protein</fullName>
    </submittedName>
</protein>
<sequence length="136" mass="15599">MLITPDDEWLHEHSIEPNLQNLDEQQLYEFGYEAQDILAEWATELDTDTLYAIDADVVNLLIENLYDTKGLDPAFEVLPIEQWFAERDVNLHEARRANGDETPLNLLSPDEQILNALQVAAQHDLLDLSNLELAEE</sequence>
<organism evidence="1 2">
    <name type="scientific">Rhodanobacter aciditrophus</name>
    <dbReference type="NCBI Taxonomy" id="1623218"/>
    <lineage>
        <taxon>Bacteria</taxon>
        <taxon>Pseudomonadati</taxon>
        <taxon>Pseudomonadota</taxon>
        <taxon>Gammaproteobacteria</taxon>
        <taxon>Lysobacterales</taxon>
        <taxon>Rhodanobacteraceae</taxon>
        <taxon>Rhodanobacter</taxon>
    </lineage>
</organism>
<dbReference type="EMBL" id="JBHTMN010000011">
    <property type="protein sequence ID" value="MFD1383727.1"/>
    <property type="molecule type" value="Genomic_DNA"/>
</dbReference>
<evidence type="ECO:0000313" key="1">
    <source>
        <dbReference type="EMBL" id="MFD1383727.1"/>
    </source>
</evidence>
<evidence type="ECO:0000313" key="2">
    <source>
        <dbReference type="Proteomes" id="UP001597059"/>
    </source>
</evidence>
<name>A0ABW4B1A3_9GAMM</name>
<proteinExistence type="predicted"/>
<comment type="caution">
    <text evidence="1">The sequence shown here is derived from an EMBL/GenBank/DDBJ whole genome shotgun (WGS) entry which is preliminary data.</text>
</comment>